<keyword evidence="2" id="KW-1185">Reference proteome</keyword>
<proteinExistence type="predicted"/>
<dbReference type="AlphaFoldDB" id="A0A4U6XHP6"/>
<comment type="caution">
    <text evidence="1">The sequence shown here is derived from an EMBL/GenBank/DDBJ whole genome shotgun (WGS) entry which is preliminary data.</text>
</comment>
<dbReference type="OrthoDB" id="4589291at2759"/>
<dbReference type="EMBL" id="PJEX01000179">
    <property type="protein sequence ID" value="TKW53587.1"/>
    <property type="molecule type" value="Genomic_DNA"/>
</dbReference>
<evidence type="ECO:0000313" key="1">
    <source>
        <dbReference type="EMBL" id="TKW53587.1"/>
    </source>
</evidence>
<reference evidence="1 2" key="1">
    <citation type="journal article" date="2019" name="PLoS ONE">
        <title>Comparative genome analysis indicates high evolutionary potential of pathogenicity genes in Colletotrichum tanaceti.</title>
        <authorList>
            <person name="Lelwala R.V."/>
            <person name="Korhonen P.K."/>
            <person name="Young N.D."/>
            <person name="Scott J.B."/>
            <person name="Ades P.A."/>
            <person name="Gasser R.B."/>
            <person name="Taylor P.W.J."/>
        </authorList>
    </citation>
    <scope>NUCLEOTIDE SEQUENCE [LARGE SCALE GENOMIC DNA]</scope>
    <source>
        <strain evidence="1">BRIP57314</strain>
    </source>
</reference>
<dbReference type="Proteomes" id="UP000310108">
    <property type="component" value="Unassembled WGS sequence"/>
</dbReference>
<evidence type="ECO:0000313" key="2">
    <source>
        <dbReference type="Proteomes" id="UP000310108"/>
    </source>
</evidence>
<accession>A0A4U6XHP6</accession>
<gene>
    <name evidence="1" type="ORF">CTA1_9741</name>
</gene>
<name>A0A4U6XHP6_9PEZI</name>
<organism evidence="1 2">
    <name type="scientific">Colletotrichum tanaceti</name>
    <dbReference type="NCBI Taxonomy" id="1306861"/>
    <lineage>
        <taxon>Eukaryota</taxon>
        <taxon>Fungi</taxon>
        <taxon>Dikarya</taxon>
        <taxon>Ascomycota</taxon>
        <taxon>Pezizomycotina</taxon>
        <taxon>Sordariomycetes</taxon>
        <taxon>Hypocreomycetidae</taxon>
        <taxon>Glomerellales</taxon>
        <taxon>Glomerellaceae</taxon>
        <taxon>Colletotrichum</taxon>
        <taxon>Colletotrichum destructivum species complex</taxon>
    </lineage>
</organism>
<protein>
    <submittedName>
        <fullName evidence="1">Uncharacterized protein</fullName>
    </submittedName>
</protein>
<sequence>MKVVTAAGPVVSDAAPRQTAPPQYDSVSHAHRVQHYNSPAWQDTSYTACFLFCSTLPGDGTAAAAAAAAAADPALEWEARLRVKSRDLPRLMREGFHWTPANFDPGATYIQKDLSGEKGVKTLKRCGWTRSRNFFLSDLSDNPYWTATLVIFARNTSVLSRFKVTDVTMEKMSWAAAWKKDPHSGNVRWIYEWDCRKPQGSYNAVYGEMALDGWWPWPKRAADGTPECGRVVERQDNEA</sequence>